<dbReference type="Proteomes" id="UP001598130">
    <property type="component" value="Unassembled WGS sequence"/>
</dbReference>
<proteinExistence type="predicted"/>
<dbReference type="RefSeq" id="WP_377370326.1">
    <property type="nucleotide sequence ID" value="NZ_JAOTJD010000021.1"/>
</dbReference>
<dbReference type="EMBL" id="JAOTJD010000021">
    <property type="protein sequence ID" value="MFD3264746.1"/>
    <property type="molecule type" value="Genomic_DNA"/>
</dbReference>
<gene>
    <name evidence="1" type="ORF">OCL97_12345</name>
</gene>
<protein>
    <submittedName>
        <fullName evidence="1">Uncharacterized protein</fullName>
    </submittedName>
</protein>
<sequence length="43" mass="4339">MALKVFFLAATFAAVLVGLALPTGRESAEVGESQIATMAIGEG</sequence>
<name>A0ABW6CRM9_9CAUL</name>
<evidence type="ECO:0000313" key="2">
    <source>
        <dbReference type="Proteomes" id="UP001598130"/>
    </source>
</evidence>
<comment type="caution">
    <text evidence="1">The sequence shown here is derived from an EMBL/GenBank/DDBJ whole genome shotgun (WGS) entry which is preliminary data.</text>
</comment>
<evidence type="ECO:0000313" key="1">
    <source>
        <dbReference type="EMBL" id="MFD3264746.1"/>
    </source>
</evidence>
<accession>A0ABW6CRM9</accession>
<organism evidence="1 2">
    <name type="scientific">Phenylobacterium ferrooxidans</name>
    <dbReference type="NCBI Taxonomy" id="2982689"/>
    <lineage>
        <taxon>Bacteria</taxon>
        <taxon>Pseudomonadati</taxon>
        <taxon>Pseudomonadota</taxon>
        <taxon>Alphaproteobacteria</taxon>
        <taxon>Caulobacterales</taxon>
        <taxon>Caulobacteraceae</taxon>
        <taxon>Phenylobacterium</taxon>
    </lineage>
</organism>
<keyword evidence="2" id="KW-1185">Reference proteome</keyword>
<reference evidence="1 2" key="1">
    <citation type="submission" date="2022-09" db="EMBL/GenBank/DDBJ databases">
        <title>New species of Phenylobacterium.</title>
        <authorList>
            <person name="Mieszkin S."/>
        </authorList>
    </citation>
    <scope>NUCLEOTIDE SEQUENCE [LARGE SCALE GENOMIC DNA]</scope>
    <source>
        <strain evidence="1 2">HK31-G</strain>
    </source>
</reference>